<proteinExistence type="predicted"/>
<feature type="region of interest" description="Disordered" evidence="1">
    <location>
        <begin position="206"/>
        <end position="225"/>
    </location>
</feature>
<dbReference type="EMBL" id="CAKXZT010000173">
    <property type="protein sequence ID" value="CAH2408964.1"/>
    <property type="molecule type" value="Genomic_DNA"/>
</dbReference>
<dbReference type="Proteomes" id="UP001153050">
    <property type="component" value="Unassembled WGS sequence"/>
</dbReference>
<name>A0ABM9EJ63_9HYPH</name>
<evidence type="ECO:0000256" key="1">
    <source>
        <dbReference type="SAM" id="MobiDB-lite"/>
    </source>
</evidence>
<protein>
    <submittedName>
        <fullName evidence="2">Uncharacterized protein</fullName>
    </submittedName>
</protein>
<evidence type="ECO:0000313" key="2">
    <source>
        <dbReference type="EMBL" id="CAH2408964.1"/>
    </source>
</evidence>
<evidence type="ECO:0000313" key="3">
    <source>
        <dbReference type="Proteomes" id="UP001153050"/>
    </source>
</evidence>
<organism evidence="2 3">
    <name type="scientific">Mesorhizobium escarrei</name>
    <dbReference type="NCBI Taxonomy" id="666018"/>
    <lineage>
        <taxon>Bacteria</taxon>
        <taxon>Pseudomonadati</taxon>
        <taxon>Pseudomonadota</taxon>
        <taxon>Alphaproteobacteria</taxon>
        <taxon>Hyphomicrobiales</taxon>
        <taxon>Phyllobacteriaceae</taxon>
        <taxon>Mesorhizobium</taxon>
    </lineage>
</organism>
<comment type="caution">
    <text evidence="2">The sequence shown here is derived from an EMBL/GenBank/DDBJ whole genome shotgun (WGS) entry which is preliminary data.</text>
</comment>
<accession>A0ABM9EJ63</accession>
<feature type="compositionally biased region" description="Pro residues" evidence="1">
    <location>
        <begin position="215"/>
        <end position="225"/>
    </location>
</feature>
<keyword evidence="3" id="KW-1185">Reference proteome</keyword>
<reference evidence="2 3" key="1">
    <citation type="submission" date="2022-03" db="EMBL/GenBank/DDBJ databases">
        <authorList>
            <person name="Brunel B."/>
        </authorList>
    </citation>
    <scope>NUCLEOTIDE SEQUENCE [LARGE SCALE GENOMIC DNA]</scope>
    <source>
        <strain evidence="2">STM5069sample</strain>
    </source>
</reference>
<sequence>MCRLVDDAQQAFVDGVAVRQKLVEVHRAHHGTDVGHRQVEDGVLQPGDLVGGLRGVEHLVEGDAVDGDGGVVAGDDLLGRDVEHLLHHVQSGADAVDERHDEVEAGAQCLGITAKAFDGIVVALRDCPDAFEKHEHDKSDKNKKRDIETTEFHLALPQMPATECFYATDFTKQLSVFQERYNQVIVDYRCMESRLAALDFVRFTPNPTTRAAPSPRSPPCPRHCR</sequence>
<gene>
    <name evidence="2" type="ORF">MES5069_740117</name>
</gene>